<organism evidence="1 2">
    <name type="scientific">Chryseobacterium arthrosphaerae</name>
    <dbReference type="NCBI Taxonomy" id="651561"/>
    <lineage>
        <taxon>Bacteria</taxon>
        <taxon>Pseudomonadati</taxon>
        <taxon>Bacteroidota</taxon>
        <taxon>Flavobacteriia</taxon>
        <taxon>Flavobacteriales</taxon>
        <taxon>Weeksellaceae</taxon>
        <taxon>Chryseobacterium group</taxon>
        <taxon>Chryseobacterium</taxon>
    </lineage>
</organism>
<evidence type="ECO:0000313" key="2">
    <source>
        <dbReference type="Proteomes" id="UP000093432"/>
    </source>
</evidence>
<name>A0A1B8ZTG7_9FLAO</name>
<accession>A0A1B8ZTG7</accession>
<dbReference type="STRING" id="651561.BBI00_11345"/>
<protein>
    <submittedName>
        <fullName evidence="1">Uncharacterized protein</fullName>
    </submittedName>
</protein>
<proteinExistence type="predicted"/>
<reference evidence="2" key="1">
    <citation type="submission" date="2016-07" db="EMBL/GenBank/DDBJ databases">
        <authorList>
            <person name="Florea S."/>
            <person name="Webb J.S."/>
            <person name="Jaromczyk J."/>
            <person name="Schardl C.L."/>
        </authorList>
    </citation>
    <scope>NUCLEOTIDE SEQUENCE [LARGE SCALE GENOMIC DNA]</scope>
    <source>
        <strain evidence="2">CC-VM-7</strain>
    </source>
</reference>
<gene>
    <name evidence="1" type="ORF">BBI00_11345</name>
</gene>
<dbReference type="Proteomes" id="UP000093432">
    <property type="component" value="Unassembled WGS sequence"/>
</dbReference>
<comment type="caution">
    <text evidence="1">The sequence shown here is derived from an EMBL/GenBank/DDBJ whole genome shotgun (WGS) entry which is preliminary data.</text>
</comment>
<sequence length="169" mass="20014">MGKSFTLIIMDIKEFKNKAIEISLNCVDKAPEDWLTFNDKINTQLLDDSYESKFVSLEKNELPILDCSLNNSYLLVTTERIISIIDNNYEEVYSKDFERLCNDYEKFNYKKENNQYPKTNFICIEKTDKSKLLAIIDSYYPAFFSKMLICNVLLYKKEGRWFLNPSKKL</sequence>
<dbReference type="EMBL" id="MAYG01000001">
    <property type="protein sequence ID" value="OCA74890.1"/>
    <property type="molecule type" value="Genomic_DNA"/>
</dbReference>
<evidence type="ECO:0000313" key="1">
    <source>
        <dbReference type="EMBL" id="OCA74890.1"/>
    </source>
</evidence>
<dbReference type="AlphaFoldDB" id="A0A1B8ZTG7"/>